<gene>
    <name evidence="2" type="ORF">LIER_40155</name>
</gene>
<dbReference type="EMBL" id="BAABME010022642">
    <property type="protein sequence ID" value="GAA0166259.1"/>
    <property type="molecule type" value="Genomic_DNA"/>
</dbReference>
<dbReference type="AlphaFoldDB" id="A0AAV3QQF1"/>
<evidence type="ECO:0000256" key="1">
    <source>
        <dbReference type="SAM" id="MobiDB-lite"/>
    </source>
</evidence>
<proteinExistence type="predicted"/>
<protein>
    <submittedName>
        <fullName evidence="2">Uncharacterized protein</fullName>
    </submittedName>
</protein>
<keyword evidence="3" id="KW-1185">Reference proteome</keyword>
<evidence type="ECO:0000313" key="3">
    <source>
        <dbReference type="Proteomes" id="UP001454036"/>
    </source>
</evidence>
<name>A0AAV3QQF1_LITER</name>
<organism evidence="2 3">
    <name type="scientific">Lithospermum erythrorhizon</name>
    <name type="common">Purple gromwell</name>
    <name type="synonym">Lithospermum officinale var. erythrorhizon</name>
    <dbReference type="NCBI Taxonomy" id="34254"/>
    <lineage>
        <taxon>Eukaryota</taxon>
        <taxon>Viridiplantae</taxon>
        <taxon>Streptophyta</taxon>
        <taxon>Embryophyta</taxon>
        <taxon>Tracheophyta</taxon>
        <taxon>Spermatophyta</taxon>
        <taxon>Magnoliopsida</taxon>
        <taxon>eudicotyledons</taxon>
        <taxon>Gunneridae</taxon>
        <taxon>Pentapetalae</taxon>
        <taxon>asterids</taxon>
        <taxon>lamiids</taxon>
        <taxon>Boraginales</taxon>
        <taxon>Boraginaceae</taxon>
        <taxon>Boraginoideae</taxon>
        <taxon>Lithospermeae</taxon>
        <taxon>Lithospermum</taxon>
    </lineage>
</organism>
<dbReference type="Proteomes" id="UP001454036">
    <property type="component" value="Unassembled WGS sequence"/>
</dbReference>
<reference evidence="2 3" key="1">
    <citation type="submission" date="2024-01" db="EMBL/GenBank/DDBJ databases">
        <title>The complete chloroplast genome sequence of Lithospermum erythrorhizon: insights into the phylogenetic relationship among Boraginaceae species and the maternal lineages of purple gromwells.</title>
        <authorList>
            <person name="Okada T."/>
            <person name="Watanabe K."/>
        </authorList>
    </citation>
    <scope>NUCLEOTIDE SEQUENCE [LARGE SCALE GENOMIC DNA]</scope>
</reference>
<feature type="region of interest" description="Disordered" evidence="1">
    <location>
        <begin position="183"/>
        <end position="206"/>
    </location>
</feature>
<evidence type="ECO:0000313" key="2">
    <source>
        <dbReference type="EMBL" id="GAA0166259.1"/>
    </source>
</evidence>
<sequence length="206" mass="22537">MTSVRAKNSSSLAVDPPVEGAADLKSWVDTLKFKIQQSVETIGLEEVVSHLPIVIMSIEDLTGSMETVATGNVAEKIIQTTSSQIAELMKLGQAYDLHGIKTEFQNKMFLMLLRQTYARRFDAQSHLLLAAYFDEPHSQTASQCLTLDDTSSSALPLTSLSAKGTPQKISMSPLKRQIAEIVNTTDDKDQANDASTIETESTNFQP</sequence>
<comment type="caution">
    <text evidence="2">The sequence shown here is derived from an EMBL/GenBank/DDBJ whole genome shotgun (WGS) entry which is preliminary data.</text>
</comment>
<feature type="compositionally biased region" description="Polar residues" evidence="1">
    <location>
        <begin position="192"/>
        <end position="206"/>
    </location>
</feature>
<accession>A0AAV3QQF1</accession>